<dbReference type="PROSITE" id="PS50096">
    <property type="entry name" value="IQ"/>
    <property type="match status" value="1"/>
</dbReference>
<dbReference type="Pfam" id="PF00612">
    <property type="entry name" value="IQ"/>
    <property type="match status" value="1"/>
</dbReference>
<gene>
    <name evidence="1" type="ORF">Ciccas_002857</name>
</gene>
<proteinExistence type="predicted"/>
<protein>
    <recommendedName>
        <fullName evidence="3">IQ motif containing B1</fullName>
    </recommendedName>
</protein>
<keyword evidence="2" id="KW-1185">Reference proteome</keyword>
<dbReference type="AlphaFoldDB" id="A0ABD2QG17"/>
<evidence type="ECO:0000313" key="1">
    <source>
        <dbReference type="EMBL" id="KAL3318481.1"/>
    </source>
</evidence>
<dbReference type="SMART" id="SM00015">
    <property type="entry name" value="IQ"/>
    <property type="match status" value="2"/>
</dbReference>
<evidence type="ECO:0008006" key="3">
    <source>
        <dbReference type="Google" id="ProtNLM"/>
    </source>
</evidence>
<dbReference type="Gene3D" id="1.20.5.190">
    <property type="match status" value="1"/>
</dbReference>
<dbReference type="Proteomes" id="UP001626550">
    <property type="component" value="Unassembled WGS sequence"/>
</dbReference>
<dbReference type="InterPro" id="IPR000048">
    <property type="entry name" value="IQ_motif_EF-hand-BS"/>
</dbReference>
<evidence type="ECO:0000313" key="2">
    <source>
        <dbReference type="Proteomes" id="UP001626550"/>
    </source>
</evidence>
<organism evidence="1 2">
    <name type="scientific">Cichlidogyrus casuarinus</name>
    <dbReference type="NCBI Taxonomy" id="1844966"/>
    <lineage>
        <taxon>Eukaryota</taxon>
        <taxon>Metazoa</taxon>
        <taxon>Spiralia</taxon>
        <taxon>Lophotrochozoa</taxon>
        <taxon>Platyhelminthes</taxon>
        <taxon>Monogenea</taxon>
        <taxon>Monopisthocotylea</taxon>
        <taxon>Dactylogyridea</taxon>
        <taxon>Ancyrocephalidae</taxon>
        <taxon>Cichlidogyrus</taxon>
    </lineage>
</organism>
<name>A0ABD2QG17_9PLAT</name>
<comment type="caution">
    <text evidence="1">The sequence shown here is derived from an EMBL/GenBank/DDBJ whole genome shotgun (WGS) entry which is preliminary data.</text>
</comment>
<dbReference type="CDD" id="cd23767">
    <property type="entry name" value="IQCD"/>
    <property type="match status" value="1"/>
</dbReference>
<dbReference type="EMBL" id="JBJKFK010000239">
    <property type="protein sequence ID" value="KAL3318481.1"/>
    <property type="molecule type" value="Genomic_DNA"/>
</dbReference>
<reference evidence="1 2" key="1">
    <citation type="submission" date="2024-11" db="EMBL/GenBank/DDBJ databases">
        <title>Adaptive evolution of stress response genes in parasites aligns with host niche diversity.</title>
        <authorList>
            <person name="Hahn C."/>
            <person name="Resl P."/>
        </authorList>
    </citation>
    <scope>NUCLEOTIDE SEQUENCE [LARGE SCALE GENOMIC DNA]</scope>
    <source>
        <strain evidence="1">EGGRZ-B1_66</strain>
        <tissue evidence="1">Body</tissue>
    </source>
</reference>
<sequence length="424" mass="49787">MALMTNEELQLFRRDMLGYVWFMHREYNLSQEGILNILDYTTDFYKKLFTCLDVQPNFIEDLLTMCREKLDCNPIETNIDASFHDREIAAALMIQSWWRMCLKRRAYCTIKSHYELPQVKTAVLVIQRSWRRHKLQSRRVKAAIKIQRWWQRSQMLRCCRDLRRFMISDQTNIGANYFAALRRLVALLAPSNSQICIGPELQFLSLLKTTTMTHLDDMDTFLRKIENKLTVLRSLGHFGLQKAISFLESNQTQALVPMEDEQIPYHKLISLLQLQPQYVVRLLESMPECLFHNCDAMQNFQRVVVDRDDHLKDYPIFAGQLQHFLLNLFNWSSTQYDEALFQHFYIVSLKHIICLFSLSTAPIWLEFICSTATFSAFHHLSTVHESLKDLLQTLNLSKVCLSFHCLSLAEPRFIDSEKAGFSGS</sequence>
<accession>A0ABD2QG17</accession>